<keyword evidence="2" id="KW-1185">Reference proteome</keyword>
<organism evidence="1 2">
    <name type="scientific">Boletus edulis BED1</name>
    <dbReference type="NCBI Taxonomy" id="1328754"/>
    <lineage>
        <taxon>Eukaryota</taxon>
        <taxon>Fungi</taxon>
        <taxon>Dikarya</taxon>
        <taxon>Basidiomycota</taxon>
        <taxon>Agaricomycotina</taxon>
        <taxon>Agaricomycetes</taxon>
        <taxon>Agaricomycetidae</taxon>
        <taxon>Boletales</taxon>
        <taxon>Boletineae</taxon>
        <taxon>Boletaceae</taxon>
        <taxon>Boletoideae</taxon>
        <taxon>Boletus</taxon>
    </lineage>
</organism>
<accession>A0AAD4GA11</accession>
<evidence type="ECO:0000313" key="2">
    <source>
        <dbReference type="Proteomes" id="UP001194468"/>
    </source>
</evidence>
<reference evidence="1" key="1">
    <citation type="submission" date="2019-10" db="EMBL/GenBank/DDBJ databases">
        <authorList>
            <consortium name="DOE Joint Genome Institute"/>
            <person name="Kuo A."/>
            <person name="Miyauchi S."/>
            <person name="Kiss E."/>
            <person name="Drula E."/>
            <person name="Kohler A."/>
            <person name="Sanchez-Garcia M."/>
            <person name="Andreopoulos B."/>
            <person name="Barry K.W."/>
            <person name="Bonito G."/>
            <person name="Buee M."/>
            <person name="Carver A."/>
            <person name="Chen C."/>
            <person name="Cichocki N."/>
            <person name="Clum A."/>
            <person name="Culley D."/>
            <person name="Crous P.W."/>
            <person name="Fauchery L."/>
            <person name="Girlanda M."/>
            <person name="Hayes R."/>
            <person name="Keri Z."/>
            <person name="LaButti K."/>
            <person name="Lipzen A."/>
            <person name="Lombard V."/>
            <person name="Magnuson J."/>
            <person name="Maillard F."/>
            <person name="Morin E."/>
            <person name="Murat C."/>
            <person name="Nolan M."/>
            <person name="Ohm R."/>
            <person name="Pangilinan J."/>
            <person name="Pereira M."/>
            <person name="Perotto S."/>
            <person name="Peter M."/>
            <person name="Riley R."/>
            <person name="Sitrit Y."/>
            <person name="Stielow B."/>
            <person name="Szollosi G."/>
            <person name="Zifcakova L."/>
            <person name="Stursova M."/>
            <person name="Spatafora J.W."/>
            <person name="Tedersoo L."/>
            <person name="Vaario L.-M."/>
            <person name="Yamada A."/>
            <person name="Yan M."/>
            <person name="Wang P."/>
            <person name="Xu J."/>
            <person name="Bruns T."/>
            <person name="Baldrian P."/>
            <person name="Vilgalys R."/>
            <person name="Henrissat B."/>
            <person name="Grigoriev I.V."/>
            <person name="Hibbett D."/>
            <person name="Nagy L.G."/>
            <person name="Martin F.M."/>
        </authorList>
    </citation>
    <scope>NUCLEOTIDE SEQUENCE</scope>
    <source>
        <strain evidence="1">BED1</strain>
    </source>
</reference>
<proteinExistence type="predicted"/>
<sequence length="409" mass="45583">MSVMTFGNVFVSLDEPLSFLRWCCPSGCVNIVDFTIEMTSVSLDIIIEKSLELLIDHMMVLYNIQNMIDLDMTKRKSRVKSATSKSVDQEVIKDSVGELLEATQNVQQKTIRTVKNRTRETSVSTSDGHSVSWQDTDEYLISSFVVVDDKLKSGHELNPVMPSKTKVGLFMIATVRCLNKLDYTLQDQEHLVFLEDITAKRPRSNGIAQTTSLDKWYANGGKFNSRLNGNGYAIDSPGLKVIKGNFLVQEFERLLGCLGVVYDTSSFIFKLSGSHLQFHTFIGKQSDGEGNHKTAKSTDLLKTPAKNTSKFSMSASSPQAVAGTSNMRLCLPCTEHVPIYDYMSKNDYFDAKQDLNPTLSNTPLYNQDIPAGSLAMAIYTINTFTRKTNGKNNNLGFNVHWIAMLGTSH</sequence>
<reference evidence="1" key="2">
    <citation type="journal article" date="2020" name="Nat. Commun.">
        <title>Large-scale genome sequencing of mycorrhizal fungi provides insights into the early evolution of symbiotic traits.</title>
        <authorList>
            <person name="Miyauchi S."/>
            <person name="Kiss E."/>
            <person name="Kuo A."/>
            <person name="Drula E."/>
            <person name="Kohler A."/>
            <person name="Sanchez-Garcia M."/>
            <person name="Morin E."/>
            <person name="Andreopoulos B."/>
            <person name="Barry K.W."/>
            <person name="Bonito G."/>
            <person name="Buee M."/>
            <person name="Carver A."/>
            <person name="Chen C."/>
            <person name="Cichocki N."/>
            <person name="Clum A."/>
            <person name="Culley D."/>
            <person name="Crous P.W."/>
            <person name="Fauchery L."/>
            <person name="Girlanda M."/>
            <person name="Hayes R.D."/>
            <person name="Keri Z."/>
            <person name="LaButti K."/>
            <person name="Lipzen A."/>
            <person name="Lombard V."/>
            <person name="Magnuson J."/>
            <person name="Maillard F."/>
            <person name="Murat C."/>
            <person name="Nolan M."/>
            <person name="Ohm R.A."/>
            <person name="Pangilinan J."/>
            <person name="Pereira M.F."/>
            <person name="Perotto S."/>
            <person name="Peter M."/>
            <person name="Pfister S."/>
            <person name="Riley R."/>
            <person name="Sitrit Y."/>
            <person name="Stielow J.B."/>
            <person name="Szollosi G."/>
            <person name="Zifcakova L."/>
            <person name="Stursova M."/>
            <person name="Spatafora J.W."/>
            <person name="Tedersoo L."/>
            <person name="Vaario L.M."/>
            <person name="Yamada A."/>
            <person name="Yan M."/>
            <person name="Wang P."/>
            <person name="Xu J."/>
            <person name="Bruns T."/>
            <person name="Baldrian P."/>
            <person name="Vilgalys R."/>
            <person name="Dunand C."/>
            <person name="Henrissat B."/>
            <person name="Grigoriev I.V."/>
            <person name="Hibbett D."/>
            <person name="Nagy L.G."/>
            <person name="Martin F.M."/>
        </authorList>
    </citation>
    <scope>NUCLEOTIDE SEQUENCE</scope>
    <source>
        <strain evidence="1">BED1</strain>
    </source>
</reference>
<evidence type="ECO:0000313" key="1">
    <source>
        <dbReference type="EMBL" id="KAF8433348.1"/>
    </source>
</evidence>
<comment type="caution">
    <text evidence="1">The sequence shown here is derived from an EMBL/GenBank/DDBJ whole genome shotgun (WGS) entry which is preliminary data.</text>
</comment>
<dbReference type="EMBL" id="WHUW01000034">
    <property type="protein sequence ID" value="KAF8433348.1"/>
    <property type="molecule type" value="Genomic_DNA"/>
</dbReference>
<name>A0AAD4GA11_BOLED</name>
<protein>
    <submittedName>
        <fullName evidence="1">Uncharacterized protein</fullName>
    </submittedName>
</protein>
<gene>
    <name evidence="1" type="ORF">L210DRAFT_933903</name>
</gene>
<dbReference type="AlphaFoldDB" id="A0AAD4GA11"/>
<dbReference type="Proteomes" id="UP001194468">
    <property type="component" value="Unassembled WGS sequence"/>
</dbReference>